<evidence type="ECO:0000259" key="10">
    <source>
        <dbReference type="Pfam" id="PF01529"/>
    </source>
</evidence>
<comment type="catalytic activity">
    <reaction evidence="8">
        <text>L-cysteinyl-[protein] + hexadecanoyl-CoA = S-hexadecanoyl-L-cysteinyl-[protein] + CoA</text>
        <dbReference type="Rhea" id="RHEA:36683"/>
        <dbReference type="Rhea" id="RHEA-COMP:10131"/>
        <dbReference type="Rhea" id="RHEA-COMP:11032"/>
        <dbReference type="ChEBI" id="CHEBI:29950"/>
        <dbReference type="ChEBI" id="CHEBI:57287"/>
        <dbReference type="ChEBI" id="CHEBI:57379"/>
        <dbReference type="ChEBI" id="CHEBI:74151"/>
        <dbReference type="EC" id="2.3.1.225"/>
    </reaction>
</comment>
<accession>A0AAN9Q408</accession>
<protein>
    <recommendedName>
        <fullName evidence="8">S-acyltransferase</fullName>
        <ecNumber evidence="8">2.3.1.225</ecNumber>
    </recommendedName>
    <alternativeName>
        <fullName evidence="8">Palmitoyltransferase</fullName>
    </alternativeName>
</protein>
<feature type="transmembrane region" description="Helical" evidence="8">
    <location>
        <begin position="269"/>
        <end position="298"/>
    </location>
</feature>
<comment type="similarity">
    <text evidence="2 8">Belongs to the DHHC palmitoyltransferase family.</text>
</comment>
<sequence length="620" mass="68263">MRKHGWQLPYHPLQVVAVAVFLALGFAFYVFFAPFVGPKMYQYIAIGLYTPLIISVFGLYVWCAAADPADPGVFKSKKYLKIPDSKNHTGLKNSKLGEESTSSMHEGNASRANSVDKELMTTKGISKDASDSVEKSTLSSFSSCLLLVCSPCAYICSCSSSNEKSSDKQISEDGMFYCSLCEVEVSKYSKHCRVCDKCVDHFDHHCRWLNNCIGKNNYQQFFALMVAAMVLFILQWLTGILVLICCFVKRKQFSVDISSKLGTSFSLVPFVLVVSVCTILAMFATLPVAQLFFFHILLIRKGLSTYDYIIAMREQEQEQLGMGGQQSPQMSTVSSLTGMSSTSSFTTVHRGAWCTPPRLLLEDQFDVVPPETGSVNSLGKKSIREEPLKKKNAGTVKISPWTLARLNAEEVSKAAAEARRKSKILQPVRHDKAIRLEPETSFGSSDRRMVPRIDDNKKRASKRVYLPADLSMESLTKLSTHNTDKDSSGRSRLAPLQFEARSAFQTSHAMSSTAGIVPSSPESSIDSPDIHPFRVSSSGAEESRQLAGLSAAGVASLAELPLSRSTSDGYEASGGEDSDRVPSRIVQRSTNWTNLLFSTDQDERSLKTAQSSFSAGHSRK</sequence>
<feature type="region of interest" description="Disordered" evidence="9">
    <location>
        <begin position="90"/>
        <end position="112"/>
    </location>
</feature>
<gene>
    <name evidence="11" type="ORF">RJT34_02615</name>
</gene>
<organism evidence="11 12">
    <name type="scientific">Clitoria ternatea</name>
    <name type="common">Butterfly pea</name>
    <dbReference type="NCBI Taxonomy" id="43366"/>
    <lineage>
        <taxon>Eukaryota</taxon>
        <taxon>Viridiplantae</taxon>
        <taxon>Streptophyta</taxon>
        <taxon>Embryophyta</taxon>
        <taxon>Tracheophyta</taxon>
        <taxon>Spermatophyta</taxon>
        <taxon>Magnoliopsida</taxon>
        <taxon>eudicotyledons</taxon>
        <taxon>Gunneridae</taxon>
        <taxon>Pentapetalae</taxon>
        <taxon>rosids</taxon>
        <taxon>fabids</taxon>
        <taxon>Fabales</taxon>
        <taxon>Fabaceae</taxon>
        <taxon>Papilionoideae</taxon>
        <taxon>50 kb inversion clade</taxon>
        <taxon>NPAAA clade</taxon>
        <taxon>indigoferoid/millettioid clade</taxon>
        <taxon>Phaseoleae</taxon>
        <taxon>Clitoria</taxon>
    </lineage>
</organism>
<evidence type="ECO:0000256" key="8">
    <source>
        <dbReference type="RuleBase" id="RU079119"/>
    </source>
</evidence>
<keyword evidence="12" id="KW-1185">Reference proteome</keyword>
<dbReference type="InterPro" id="IPR001594">
    <property type="entry name" value="Palmitoyltrfase_DHHC"/>
</dbReference>
<feature type="compositionally biased region" description="Basic and acidic residues" evidence="9">
    <location>
        <begin position="445"/>
        <end position="456"/>
    </location>
</feature>
<evidence type="ECO:0000256" key="4">
    <source>
        <dbReference type="ARBA" id="ARBA00022692"/>
    </source>
</evidence>
<dbReference type="GO" id="GO:0005794">
    <property type="term" value="C:Golgi apparatus"/>
    <property type="evidence" value="ECO:0007669"/>
    <property type="project" value="TreeGrafter"/>
</dbReference>
<keyword evidence="5 8" id="KW-1133">Transmembrane helix</keyword>
<reference evidence="11 12" key="1">
    <citation type="submission" date="2024-01" db="EMBL/GenBank/DDBJ databases">
        <title>The genomes of 5 underutilized Papilionoideae crops provide insights into root nodulation and disease resistance.</title>
        <authorList>
            <person name="Yuan L."/>
        </authorList>
    </citation>
    <scope>NUCLEOTIDE SEQUENCE [LARGE SCALE GENOMIC DNA]</scope>
    <source>
        <strain evidence="11">LY-2023</strain>
        <tissue evidence="11">Leaf</tissue>
    </source>
</reference>
<evidence type="ECO:0000256" key="5">
    <source>
        <dbReference type="ARBA" id="ARBA00022989"/>
    </source>
</evidence>
<feature type="transmembrane region" description="Helical" evidence="8">
    <location>
        <begin position="12"/>
        <end position="36"/>
    </location>
</feature>
<dbReference type="PANTHER" id="PTHR22883:SF285">
    <property type="entry name" value="S-ACYLTRANSFERASE"/>
    <property type="match status" value="1"/>
</dbReference>
<dbReference type="EC" id="2.3.1.225" evidence="8"/>
<evidence type="ECO:0000256" key="3">
    <source>
        <dbReference type="ARBA" id="ARBA00022679"/>
    </source>
</evidence>
<feature type="compositionally biased region" description="Polar residues" evidence="9">
    <location>
        <begin position="586"/>
        <end position="599"/>
    </location>
</feature>
<dbReference type="GO" id="GO:0005783">
    <property type="term" value="C:endoplasmic reticulum"/>
    <property type="evidence" value="ECO:0007669"/>
    <property type="project" value="TreeGrafter"/>
</dbReference>
<evidence type="ECO:0000256" key="1">
    <source>
        <dbReference type="ARBA" id="ARBA00004127"/>
    </source>
</evidence>
<evidence type="ECO:0000256" key="2">
    <source>
        <dbReference type="ARBA" id="ARBA00008574"/>
    </source>
</evidence>
<keyword evidence="6 8" id="KW-0472">Membrane</keyword>
<dbReference type="PROSITE" id="PS50216">
    <property type="entry name" value="DHHC"/>
    <property type="match status" value="1"/>
</dbReference>
<evidence type="ECO:0000256" key="6">
    <source>
        <dbReference type="ARBA" id="ARBA00023136"/>
    </source>
</evidence>
<evidence type="ECO:0000256" key="7">
    <source>
        <dbReference type="ARBA" id="ARBA00023315"/>
    </source>
</evidence>
<feature type="region of interest" description="Disordered" evidence="9">
    <location>
        <begin position="509"/>
        <end position="539"/>
    </location>
</feature>
<feature type="compositionally biased region" description="Polar residues" evidence="9">
    <location>
        <begin position="99"/>
        <end position="112"/>
    </location>
</feature>
<comment type="subcellular location">
    <subcellularLocation>
        <location evidence="1">Endomembrane system</location>
        <topology evidence="1">Multi-pass membrane protein</topology>
    </subcellularLocation>
</comment>
<dbReference type="GO" id="GO:0019706">
    <property type="term" value="F:protein-cysteine S-palmitoyltransferase activity"/>
    <property type="evidence" value="ECO:0007669"/>
    <property type="project" value="UniProtKB-EC"/>
</dbReference>
<keyword evidence="4 8" id="KW-0812">Transmembrane</keyword>
<feature type="region of interest" description="Disordered" evidence="9">
    <location>
        <begin position="429"/>
        <end position="456"/>
    </location>
</feature>
<dbReference type="GO" id="GO:0006612">
    <property type="term" value="P:protein targeting to membrane"/>
    <property type="evidence" value="ECO:0007669"/>
    <property type="project" value="TreeGrafter"/>
</dbReference>
<feature type="compositionally biased region" description="Basic and acidic residues" evidence="9">
    <location>
        <begin position="429"/>
        <end position="438"/>
    </location>
</feature>
<keyword evidence="3 8" id="KW-0808">Transferase</keyword>
<feature type="compositionally biased region" description="Low complexity" evidence="9">
    <location>
        <begin position="518"/>
        <end position="527"/>
    </location>
</feature>
<comment type="caution">
    <text evidence="11">The sequence shown here is derived from an EMBL/GenBank/DDBJ whole genome shotgun (WGS) entry which is preliminary data.</text>
</comment>
<feature type="domain" description="Palmitoyltransferase DHHC" evidence="10">
    <location>
        <begin position="176"/>
        <end position="309"/>
    </location>
</feature>
<feature type="transmembrane region" description="Helical" evidence="8">
    <location>
        <begin position="221"/>
        <end position="248"/>
    </location>
</feature>
<dbReference type="PANTHER" id="PTHR22883">
    <property type="entry name" value="ZINC FINGER DHHC DOMAIN CONTAINING PROTEIN"/>
    <property type="match status" value="1"/>
</dbReference>
<feature type="compositionally biased region" description="Polar residues" evidence="9">
    <location>
        <begin position="607"/>
        <end position="620"/>
    </location>
</feature>
<feature type="transmembrane region" description="Helical" evidence="8">
    <location>
        <begin position="43"/>
        <end position="62"/>
    </location>
</feature>
<keyword evidence="7 8" id="KW-0012">Acyltransferase</keyword>
<evidence type="ECO:0000313" key="12">
    <source>
        <dbReference type="Proteomes" id="UP001359559"/>
    </source>
</evidence>
<dbReference type="Proteomes" id="UP001359559">
    <property type="component" value="Unassembled WGS sequence"/>
</dbReference>
<evidence type="ECO:0000313" key="11">
    <source>
        <dbReference type="EMBL" id="KAK7317958.1"/>
    </source>
</evidence>
<comment type="domain">
    <text evidence="8">The DHHC domain is required for palmitoyltransferase activity.</text>
</comment>
<dbReference type="Pfam" id="PF01529">
    <property type="entry name" value="DHHC"/>
    <property type="match status" value="1"/>
</dbReference>
<dbReference type="InterPro" id="IPR039859">
    <property type="entry name" value="PFA4/ZDH16/20/ERF2-like"/>
</dbReference>
<proteinExistence type="inferred from homology"/>
<feature type="region of interest" description="Disordered" evidence="9">
    <location>
        <begin position="563"/>
        <end position="620"/>
    </location>
</feature>
<evidence type="ECO:0000256" key="9">
    <source>
        <dbReference type="SAM" id="MobiDB-lite"/>
    </source>
</evidence>
<dbReference type="AlphaFoldDB" id="A0AAN9Q408"/>
<name>A0AAN9Q408_CLITE</name>
<dbReference type="EMBL" id="JAYKXN010000001">
    <property type="protein sequence ID" value="KAK7317958.1"/>
    <property type="molecule type" value="Genomic_DNA"/>
</dbReference>